<feature type="region of interest" description="Disordered" evidence="1">
    <location>
        <begin position="33"/>
        <end position="57"/>
    </location>
</feature>
<dbReference type="RefSeq" id="WP_109902951.1">
    <property type="nucleotide sequence ID" value="NZ_QGLE01000002.1"/>
</dbReference>
<name>A0A317EEC6_9PROT</name>
<keyword evidence="3" id="KW-1185">Reference proteome</keyword>
<comment type="caution">
    <text evidence="2">The sequence shown here is derived from an EMBL/GenBank/DDBJ whole genome shotgun (WGS) entry which is preliminary data.</text>
</comment>
<accession>A0A317EEC6</accession>
<evidence type="ECO:0000313" key="2">
    <source>
        <dbReference type="EMBL" id="PWR24972.1"/>
    </source>
</evidence>
<evidence type="ECO:0000313" key="3">
    <source>
        <dbReference type="Proteomes" id="UP000245461"/>
    </source>
</evidence>
<dbReference type="OrthoDB" id="7851965at2"/>
<gene>
    <name evidence="2" type="ORF">DKG74_04175</name>
</gene>
<dbReference type="EMBL" id="QGLE01000002">
    <property type="protein sequence ID" value="PWR24972.1"/>
    <property type="molecule type" value="Genomic_DNA"/>
</dbReference>
<reference evidence="2 3" key="1">
    <citation type="submission" date="2018-05" db="EMBL/GenBank/DDBJ databases">
        <title>Zavarzinia sp. HR-AS.</title>
        <authorList>
            <person name="Lee Y."/>
            <person name="Jeon C.O."/>
        </authorList>
    </citation>
    <scope>NUCLEOTIDE SEQUENCE [LARGE SCALE GENOMIC DNA]</scope>
    <source>
        <strain evidence="2 3">HR-AS</strain>
    </source>
</reference>
<evidence type="ECO:0000256" key="1">
    <source>
        <dbReference type="SAM" id="MobiDB-lite"/>
    </source>
</evidence>
<feature type="region of interest" description="Disordered" evidence="1">
    <location>
        <begin position="167"/>
        <end position="192"/>
    </location>
</feature>
<organism evidence="2 3">
    <name type="scientific">Zavarzinia aquatilis</name>
    <dbReference type="NCBI Taxonomy" id="2211142"/>
    <lineage>
        <taxon>Bacteria</taxon>
        <taxon>Pseudomonadati</taxon>
        <taxon>Pseudomonadota</taxon>
        <taxon>Alphaproteobacteria</taxon>
        <taxon>Rhodospirillales</taxon>
        <taxon>Zavarziniaceae</taxon>
        <taxon>Zavarzinia</taxon>
    </lineage>
</organism>
<sequence>MSKPSGIEAVVADMLGEGDEPFQPAAQLPLLAAEVAPDAPPAPAGGGRGGRPKGAKNKRTEDWVNFILGRYRSPLVGLAEVFSRPVGELAKELGCKPLEAFQLQLRAMDILAPYLHQRLPQAIQIDNKGLPLLAIGAFAGASAGPAGGLFGMIAEAQQNQALSVSREVELNGSSLTDDENASDAKGLDDATD</sequence>
<proteinExistence type="predicted"/>
<dbReference type="Proteomes" id="UP000245461">
    <property type="component" value="Unassembled WGS sequence"/>
</dbReference>
<protein>
    <submittedName>
        <fullName evidence="2">Uncharacterized protein</fullName>
    </submittedName>
</protein>
<dbReference type="AlphaFoldDB" id="A0A317EEC6"/>